<dbReference type="RefSeq" id="WP_121096460.1">
    <property type="nucleotide sequence ID" value="NZ_UIHC01000048.1"/>
</dbReference>
<dbReference type="AlphaFoldDB" id="A0A3B0N038"/>
<feature type="active site" description="Nucleophile" evidence="5">
    <location>
        <position position="336"/>
    </location>
</feature>
<keyword evidence="4 5" id="KW-0694">RNA-binding</keyword>
<feature type="binding site" evidence="5">
    <location>
        <position position="247"/>
    </location>
    <ligand>
        <name>S-adenosyl-L-methionine</name>
        <dbReference type="ChEBI" id="CHEBI:59789"/>
    </ligand>
</feature>
<reference evidence="8" key="1">
    <citation type="submission" date="2018-08" db="EMBL/GenBank/DDBJ databases">
        <authorList>
            <person name="Rodrigo-Torres L."/>
            <person name="Arahal R. D."/>
            <person name="Lucena T."/>
        </authorList>
    </citation>
    <scope>NUCLEOTIDE SEQUENCE [LARGE SCALE GENOMIC DNA]</scope>
    <source>
        <strain evidence="8">CECT 7235</strain>
    </source>
</reference>
<dbReference type="EMBL" id="UIHC01000048">
    <property type="protein sequence ID" value="SUZ33406.1"/>
    <property type="molecule type" value="Genomic_DNA"/>
</dbReference>
<name>A0A3B0N038_9RHOB</name>
<feature type="binding site" evidence="5">
    <location>
        <position position="283"/>
    </location>
    <ligand>
        <name>S-adenosyl-L-methionine</name>
        <dbReference type="ChEBI" id="CHEBI:59789"/>
    </ligand>
</feature>
<dbReference type="GO" id="GO:0001510">
    <property type="term" value="P:RNA methylation"/>
    <property type="evidence" value="ECO:0007669"/>
    <property type="project" value="InterPro"/>
</dbReference>
<dbReference type="PROSITE" id="PS51686">
    <property type="entry name" value="SAM_MT_RSMB_NOP"/>
    <property type="match status" value="1"/>
</dbReference>
<accession>A0A3B0N038</accession>
<evidence type="ECO:0000313" key="7">
    <source>
        <dbReference type="EMBL" id="SUZ33406.1"/>
    </source>
</evidence>
<comment type="caution">
    <text evidence="5">Lacks conserved residue(s) required for the propagation of feature annotation.</text>
</comment>
<dbReference type="InterPro" id="IPR029063">
    <property type="entry name" value="SAM-dependent_MTases_sf"/>
</dbReference>
<gene>
    <name evidence="7" type="primary">rsmB_2</name>
    <name evidence="7" type="ORF">ROE7235_03176</name>
</gene>
<dbReference type="InterPro" id="IPR049560">
    <property type="entry name" value="MeTrfase_RsmB-F_NOP2_cat"/>
</dbReference>
<dbReference type="Pfam" id="PF01189">
    <property type="entry name" value="Methyltr_RsmB-F"/>
    <property type="match status" value="1"/>
</dbReference>
<dbReference type="PANTHER" id="PTHR22807">
    <property type="entry name" value="NOP2 YEAST -RELATED NOL1/NOP2/FMU SUN DOMAIN-CONTAINING"/>
    <property type="match status" value="1"/>
</dbReference>
<dbReference type="PANTHER" id="PTHR22807:SF53">
    <property type="entry name" value="RIBOSOMAL RNA SMALL SUBUNIT METHYLTRANSFERASE B-RELATED"/>
    <property type="match status" value="1"/>
</dbReference>
<dbReference type="OrthoDB" id="9810297at2"/>
<organism evidence="7 8">
    <name type="scientific">Roseinatronobacter ekhonensis</name>
    <dbReference type="NCBI Taxonomy" id="254356"/>
    <lineage>
        <taxon>Bacteria</taxon>
        <taxon>Pseudomonadati</taxon>
        <taxon>Pseudomonadota</taxon>
        <taxon>Alphaproteobacteria</taxon>
        <taxon>Rhodobacterales</taxon>
        <taxon>Paracoccaceae</taxon>
        <taxon>Roseinatronobacter</taxon>
    </lineage>
</organism>
<dbReference type="SUPFAM" id="SSF53335">
    <property type="entry name" value="S-adenosyl-L-methionine-dependent methyltransferases"/>
    <property type="match status" value="1"/>
</dbReference>
<proteinExistence type="inferred from homology"/>
<sequence length="383" mass="40629">MTPGARLQSAIEILDRILARQPAEQALTNWARGHRFAGSKDRAAIRDHVFDCIRCKRSFAHLGGRTDGRGLVLGLLRDAGTDPETLFTGEGYGPRKLAQDDMPDPAPMPRAVALDCPDWLLPELDRSLGANTDQVLLAMRHRAPVFLRVNEARATREQAAALLAADGIETRPVPLANTALEVTAQARRVRQSAAFADGLIELQDAASQAVIAALPDISGAKVLDYCAGGGGKALAMAARGADVTAHDADAARMKDLPERAARAGVQIACCARPEGVFDLVLADVPCSGSGAWRRAPEGKWALTPDRLAQLRTLQQEILAKAWAHVRPGGCLAYATCSLLDVENDLAVACFATTIGGRSPSNTLNLTPLDGGDGFFGSLIHKAI</sequence>
<evidence type="ECO:0000256" key="2">
    <source>
        <dbReference type="ARBA" id="ARBA00022679"/>
    </source>
</evidence>
<keyword evidence="8" id="KW-1185">Reference proteome</keyword>
<keyword evidence="3 5" id="KW-0949">S-adenosyl-L-methionine</keyword>
<protein>
    <submittedName>
        <fullName evidence="7">Ribosomal RNA small subunit methyltransferase B</fullName>
        <ecNumber evidence="7">2.1.1.176</ecNumber>
    </submittedName>
</protein>
<dbReference type="GO" id="GO:0003723">
    <property type="term" value="F:RNA binding"/>
    <property type="evidence" value="ECO:0007669"/>
    <property type="project" value="UniProtKB-UniRule"/>
</dbReference>
<dbReference type="Pfam" id="PF22458">
    <property type="entry name" value="RsmF-B_ferredox"/>
    <property type="match status" value="1"/>
</dbReference>
<dbReference type="Proteomes" id="UP000272908">
    <property type="component" value="Unassembled WGS sequence"/>
</dbReference>
<evidence type="ECO:0000256" key="1">
    <source>
        <dbReference type="ARBA" id="ARBA00022603"/>
    </source>
</evidence>
<dbReference type="InterPro" id="IPR054728">
    <property type="entry name" value="RsmB-like_ferredoxin"/>
</dbReference>
<dbReference type="PRINTS" id="PR02008">
    <property type="entry name" value="RCMTFAMILY"/>
</dbReference>
<keyword evidence="1 5" id="KW-0489">Methyltransferase</keyword>
<dbReference type="Gene3D" id="3.40.50.150">
    <property type="entry name" value="Vaccinia Virus protein VP39"/>
    <property type="match status" value="1"/>
</dbReference>
<feature type="domain" description="SAM-dependent MTase RsmB/NOP-type" evidence="6">
    <location>
        <begin position="135"/>
        <end position="383"/>
    </location>
</feature>
<comment type="similarity">
    <text evidence="5">Belongs to the class I-like SAM-binding methyltransferase superfamily. RsmB/NOP family.</text>
</comment>
<evidence type="ECO:0000259" key="6">
    <source>
        <dbReference type="PROSITE" id="PS51686"/>
    </source>
</evidence>
<evidence type="ECO:0000313" key="8">
    <source>
        <dbReference type="Proteomes" id="UP000272908"/>
    </source>
</evidence>
<keyword evidence="2 5" id="KW-0808">Transferase</keyword>
<dbReference type="InterPro" id="IPR001678">
    <property type="entry name" value="MeTrfase_RsmB-F_NOP2_dom"/>
</dbReference>
<dbReference type="EC" id="2.1.1.176" evidence="7"/>
<dbReference type="GO" id="GO:0008173">
    <property type="term" value="F:RNA methyltransferase activity"/>
    <property type="evidence" value="ECO:0007669"/>
    <property type="project" value="InterPro"/>
</dbReference>
<evidence type="ECO:0000256" key="3">
    <source>
        <dbReference type="ARBA" id="ARBA00022691"/>
    </source>
</evidence>
<dbReference type="InterPro" id="IPR023267">
    <property type="entry name" value="RCMT"/>
</dbReference>
<evidence type="ECO:0000256" key="4">
    <source>
        <dbReference type="ARBA" id="ARBA00022884"/>
    </source>
</evidence>
<evidence type="ECO:0000256" key="5">
    <source>
        <dbReference type="PROSITE-ProRule" id="PRU01023"/>
    </source>
</evidence>